<feature type="compositionally biased region" description="Polar residues" evidence="1">
    <location>
        <begin position="278"/>
        <end position="288"/>
    </location>
</feature>
<dbReference type="AlphaFoldDB" id="A0A3S5EW15"/>
<feature type="region of interest" description="Disordered" evidence="1">
    <location>
        <begin position="270"/>
        <end position="338"/>
    </location>
</feature>
<protein>
    <submittedName>
        <fullName evidence="3">Uncharacterized protein</fullName>
    </submittedName>
</protein>
<sequence length="365" mass="38753">MSITERLKSTTVGQRVAAVAVLVVVVCVAVWLVVAGQQRAARAEAIERYETTLATFSTELAQAKQDATAVQDRLPECREVAQTSAGYVQKHEATCSTVENSLGAILDYPEKPKAVIDDLEAASVDEINAAADELEDKVAHARNMQEIAKGYDADIQSVIDTVRGEYKDKHVREALDEATAAVKAARDEIAKVPAGLIEDWVISELNTKADDLEKFVSDVEARFDEIDYEEAIDTRTSLAGYTGELTTATAELSQMATANSVGGRGFAESYRRDRDQNDATSSQPSANKETAKNSSSSTRSGSNSGRKAPAAAAPAVPTRAQAPAPAPAPAAAPNTGGWVETGDVIVENKTGEGICGDEFGNTWPC</sequence>
<dbReference type="Proteomes" id="UP000269542">
    <property type="component" value="Chromosome"/>
</dbReference>
<accession>A0A3S5EW15</accession>
<evidence type="ECO:0000313" key="3">
    <source>
        <dbReference type="EMBL" id="VEI13141.1"/>
    </source>
</evidence>
<keyword evidence="2" id="KW-1133">Transmembrane helix</keyword>
<proteinExistence type="predicted"/>
<dbReference type="RefSeq" id="WP_126416289.1">
    <property type="nucleotide sequence ID" value="NZ_LR134476.1"/>
</dbReference>
<keyword evidence="2" id="KW-0472">Membrane</keyword>
<evidence type="ECO:0000256" key="1">
    <source>
        <dbReference type="SAM" id="MobiDB-lite"/>
    </source>
</evidence>
<feature type="transmembrane region" description="Helical" evidence="2">
    <location>
        <begin position="12"/>
        <end position="34"/>
    </location>
</feature>
<dbReference type="EMBL" id="LR134476">
    <property type="protein sequence ID" value="VEI13141.1"/>
    <property type="molecule type" value="Genomic_DNA"/>
</dbReference>
<feature type="compositionally biased region" description="Low complexity" evidence="1">
    <location>
        <begin position="293"/>
        <end position="323"/>
    </location>
</feature>
<dbReference type="OrthoDB" id="10021361at2"/>
<reference evidence="3 4" key="1">
    <citation type="submission" date="2018-12" db="EMBL/GenBank/DDBJ databases">
        <authorList>
            <consortium name="Pathogen Informatics"/>
        </authorList>
    </citation>
    <scope>NUCLEOTIDE SEQUENCE [LARGE SCALE GENOMIC DNA]</scope>
    <source>
        <strain evidence="3 4">NCTC13354</strain>
    </source>
</reference>
<evidence type="ECO:0000313" key="4">
    <source>
        <dbReference type="Proteomes" id="UP000269542"/>
    </source>
</evidence>
<dbReference type="KEGG" id="tbw:NCTC13354_00847"/>
<name>A0A3S5EW15_9ACTO</name>
<gene>
    <name evidence="3" type="ORF">NCTC13354_00847</name>
</gene>
<organism evidence="3 4">
    <name type="scientific">Trueperella bialowiezensis</name>
    <dbReference type="NCBI Taxonomy" id="312285"/>
    <lineage>
        <taxon>Bacteria</taxon>
        <taxon>Bacillati</taxon>
        <taxon>Actinomycetota</taxon>
        <taxon>Actinomycetes</taxon>
        <taxon>Actinomycetales</taxon>
        <taxon>Actinomycetaceae</taxon>
        <taxon>Trueperella</taxon>
    </lineage>
</organism>
<keyword evidence="4" id="KW-1185">Reference proteome</keyword>
<keyword evidence="2" id="KW-0812">Transmembrane</keyword>
<evidence type="ECO:0000256" key="2">
    <source>
        <dbReference type="SAM" id="Phobius"/>
    </source>
</evidence>